<comment type="caution">
    <text evidence="2">The sequence shown here is derived from an EMBL/GenBank/DDBJ whole genome shotgun (WGS) entry which is preliminary data.</text>
</comment>
<name>A0ABV8LEZ1_9NOCA</name>
<protein>
    <submittedName>
        <fullName evidence="2">Uncharacterized protein</fullName>
    </submittedName>
</protein>
<evidence type="ECO:0000313" key="3">
    <source>
        <dbReference type="Proteomes" id="UP001595767"/>
    </source>
</evidence>
<feature type="compositionally biased region" description="Basic and acidic residues" evidence="1">
    <location>
        <begin position="43"/>
        <end position="52"/>
    </location>
</feature>
<dbReference type="RefSeq" id="WP_378554715.1">
    <property type="nucleotide sequence ID" value="NZ_JBHSBA010000016.1"/>
</dbReference>
<proteinExistence type="predicted"/>
<evidence type="ECO:0000313" key="2">
    <source>
        <dbReference type="EMBL" id="MFC4128849.1"/>
    </source>
</evidence>
<accession>A0ABV8LEZ1</accession>
<reference evidence="3" key="1">
    <citation type="journal article" date="2019" name="Int. J. Syst. Evol. Microbiol.">
        <title>The Global Catalogue of Microorganisms (GCM) 10K type strain sequencing project: providing services to taxonomists for standard genome sequencing and annotation.</title>
        <authorList>
            <consortium name="The Broad Institute Genomics Platform"/>
            <consortium name="The Broad Institute Genome Sequencing Center for Infectious Disease"/>
            <person name="Wu L."/>
            <person name="Ma J."/>
        </authorList>
    </citation>
    <scope>NUCLEOTIDE SEQUENCE [LARGE SCALE GENOMIC DNA]</scope>
    <source>
        <strain evidence="3">CGMCC 4.7204</strain>
    </source>
</reference>
<dbReference type="EMBL" id="JBHSBA010000016">
    <property type="protein sequence ID" value="MFC4128849.1"/>
    <property type="molecule type" value="Genomic_DNA"/>
</dbReference>
<gene>
    <name evidence="2" type="ORF">ACFOW8_28340</name>
</gene>
<sequence>MPEDEQPEERPDLAAWRRRHELRQSSAAQPIPSGKTYQRKPKHDQEKDERDG</sequence>
<organism evidence="2 3">
    <name type="scientific">Nocardia rhizosphaerae</name>
    <dbReference type="NCBI Taxonomy" id="1691571"/>
    <lineage>
        <taxon>Bacteria</taxon>
        <taxon>Bacillati</taxon>
        <taxon>Actinomycetota</taxon>
        <taxon>Actinomycetes</taxon>
        <taxon>Mycobacteriales</taxon>
        <taxon>Nocardiaceae</taxon>
        <taxon>Nocardia</taxon>
    </lineage>
</organism>
<feature type="region of interest" description="Disordered" evidence="1">
    <location>
        <begin position="1"/>
        <end position="52"/>
    </location>
</feature>
<evidence type="ECO:0000256" key="1">
    <source>
        <dbReference type="SAM" id="MobiDB-lite"/>
    </source>
</evidence>
<keyword evidence="3" id="KW-1185">Reference proteome</keyword>
<dbReference type="Proteomes" id="UP001595767">
    <property type="component" value="Unassembled WGS sequence"/>
</dbReference>